<organism evidence="1 2">
    <name type="scientific">Nannocystis pusilla</name>
    <dbReference type="NCBI Taxonomy" id="889268"/>
    <lineage>
        <taxon>Bacteria</taxon>
        <taxon>Pseudomonadati</taxon>
        <taxon>Myxococcota</taxon>
        <taxon>Polyangia</taxon>
        <taxon>Nannocystales</taxon>
        <taxon>Nannocystaceae</taxon>
        <taxon>Nannocystis</taxon>
    </lineage>
</organism>
<reference evidence="1" key="1">
    <citation type="submission" date="2021-08" db="EMBL/GenBank/DDBJ databases">
        <authorList>
            <person name="Stevens D.C."/>
        </authorList>
    </citation>
    <scope>NUCLEOTIDE SEQUENCE</scope>
    <source>
        <strain evidence="1">DSM 53165</strain>
    </source>
</reference>
<comment type="caution">
    <text evidence="1">The sequence shown here is derived from an EMBL/GenBank/DDBJ whole genome shotgun (WGS) entry which is preliminary data.</text>
</comment>
<name>A0ABS7U3S6_9BACT</name>
<dbReference type="EMBL" id="JAIRAU010000053">
    <property type="protein sequence ID" value="MBZ5714970.1"/>
    <property type="molecule type" value="Genomic_DNA"/>
</dbReference>
<dbReference type="RefSeq" id="WP_224196701.1">
    <property type="nucleotide sequence ID" value="NZ_JAIRAU010000053.1"/>
</dbReference>
<protein>
    <submittedName>
        <fullName evidence="1">Uncharacterized protein</fullName>
    </submittedName>
</protein>
<dbReference type="Proteomes" id="UP001139031">
    <property type="component" value="Unassembled WGS sequence"/>
</dbReference>
<sequence length="112" mass="11673">MARLILEAVAADTLAAAGNREPTSIALAVSDENGTPITDVDIADIRVDAMVVGVGGVPVRIATVVPGRLPGTYIAQVVPLREETWKPGGHVFAVAVAHRSRRGLTLTRIVLA</sequence>
<proteinExistence type="predicted"/>
<keyword evidence="2" id="KW-1185">Reference proteome</keyword>
<evidence type="ECO:0000313" key="1">
    <source>
        <dbReference type="EMBL" id="MBZ5714970.1"/>
    </source>
</evidence>
<gene>
    <name evidence="1" type="ORF">K7C98_37535</name>
</gene>
<evidence type="ECO:0000313" key="2">
    <source>
        <dbReference type="Proteomes" id="UP001139031"/>
    </source>
</evidence>
<accession>A0ABS7U3S6</accession>